<dbReference type="AlphaFoldDB" id="A0A383ANS7"/>
<feature type="non-terminal residue" evidence="1">
    <location>
        <position position="100"/>
    </location>
</feature>
<dbReference type="EMBL" id="UINC01193659">
    <property type="protein sequence ID" value="SVE09382.1"/>
    <property type="molecule type" value="Genomic_DNA"/>
</dbReference>
<evidence type="ECO:0000313" key="1">
    <source>
        <dbReference type="EMBL" id="SVE09382.1"/>
    </source>
</evidence>
<sequence length="100" mass="11378">MLGVYFSGKQEWLGKVGSVRTIRPKLGFQGYPGISSHKLFICSLNWNVQPMSVINLKPRFSRVDLHAHSLGFQPGHGSDFLRFQTQAKIMIEFGRTARDR</sequence>
<name>A0A383ANS7_9ZZZZ</name>
<gene>
    <name evidence="1" type="ORF">METZ01_LOCUS462236</name>
</gene>
<organism evidence="1">
    <name type="scientific">marine metagenome</name>
    <dbReference type="NCBI Taxonomy" id="408172"/>
    <lineage>
        <taxon>unclassified sequences</taxon>
        <taxon>metagenomes</taxon>
        <taxon>ecological metagenomes</taxon>
    </lineage>
</organism>
<proteinExistence type="predicted"/>
<accession>A0A383ANS7</accession>
<protein>
    <submittedName>
        <fullName evidence="1">Uncharacterized protein</fullName>
    </submittedName>
</protein>
<reference evidence="1" key="1">
    <citation type="submission" date="2018-05" db="EMBL/GenBank/DDBJ databases">
        <authorList>
            <person name="Lanie J.A."/>
            <person name="Ng W.-L."/>
            <person name="Kazmierczak K.M."/>
            <person name="Andrzejewski T.M."/>
            <person name="Davidsen T.M."/>
            <person name="Wayne K.J."/>
            <person name="Tettelin H."/>
            <person name="Glass J.I."/>
            <person name="Rusch D."/>
            <person name="Podicherti R."/>
            <person name="Tsui H.-C.T."/>
            <person name="Winkler M.E."/>
        </authorList>
    </citation>
    <scope>NUCLEOTIDE SEQUENCE</scope>
</reference>